<dbReference type="Gene3D" id="2.30.30.30">
    <property type="match status" value="1"/>
</dbReference>
<comment type="function">
    <text evidence="5">One of two assembly initiator proteins, it binds directly to the 5'-end of the 23S rRNA, where it nucleates assembly of the 50S subunit.</text>
</comment>
<dbReference type="PANTHER" id="PTHR12903">
    <property type="entry name" value="MITOCHONDRIAL RIBOSOMAL PROTEIN L24"/>
    <property type="match status" value="1"/>
</dbReference>
<dbReference type="PROSITE" id="PS01108">
    <property type="entry name" value="RIBOSOMAL_L24"/>
    <property type="match status" value="1"/>
</dbReference>
<sequence length="108" mass="12191">MLKYKTGDSVKVLRGKDKGREGVIERIFPKKGTALVEGINLYKRHIKKAVAKDNKGGIFELPRPIALDKLAVIDPKTKKTTRVGFQIEGGKKLRFSKKSKEILDKKEK</sequence>
<dbReference type="STRING" id="1802538.A2382_05195"/>
<dbReference type="Pfam" id="PF00467">
    <property type="entry name" value="KOW"/>
    <property type="match status" value="1"/>
</dbReference>
<keyword evidence="5" id="KW-0699">rRNA-binding</keyword>
<keyword evidence="2 5" id="KW-0689">Ribosomal protein</keyword>
<dbReference type="CDD" id="cd06089">
    <property type="entry name" value="KOW_RPL26"/>
    <property type="match status" value="1"/>
</dbReference>
<dbReference type="InterPro" id="IPR005825">
    <property type="entry name" value="Ribosomal_uL24_CS"/>
</dbReference>
<evidence type="ECO:0000259" key="7">
    <source>
        <dbReference type="SMART" id="SM00739"/>
    </source>
</evidence>
<dbReference type="AlphaFoldDB" id="A0A1F8CW71"/>
<evidence type="ECO:0000256" key="5">
    <source>
        <dbReference type="HAMAP-Rule" id="MF_01326"/>
    </source>
</evidence>
<evidence type="ECO:0000313" key="8">
    <source>
        <dbReference type="EMBL" id="OGM80049.1"/>
    </source>
</evidence>
<proteinExistence type="inferred from homology"/>
<feature type="domain" description="KOW" evidence="7">
    <location>
        <begin position="3"/>
        <end position="30"/>
    </location>
</feature>
<dbReference type="SUPFAM" id="SSF50104">
    <property type="entry name" value="Translation proteins SH3-like domain"/>
    <property type="match status" value="1"/>
</dbReference>
<dbReference type="InterPro" id="IPR057264">
    <property type="entry name" value="Ribosomal_uL24_C"/>
</dbReference>
<evidence type="ECO:0000256" key="3">
    <source>
        <dbReference type="ARBA" id="ARBA00023274"/>
    </source>
</evidence>
<dbReference type="InterPro" id="IPR041988">
    <property type="entry name" value="Ribosomal_uL24_KOW"/>
</dbReference>
<gene>
    <name evidence="5" type="primary">rplX</name>
    <name evidence="8" type="ORF">A2382_05195</name>
</gene>
<dbReference type="GO" id="GO:0006412">
    <property type="term" value="P:translation"/>
    <property type="evidence" value="ECO:0007669"/>
    <property type="project" value="UniProtKB-UniRule"/>
</dbReference>
<dbReference type="SMART" id="SM00739">
    <property type="entry name" value="KOW"/>
    <property type="match status" value="1"/>
</dbReference>
<organism evidence="8 9">
    <name type="scientific">Candidatus Woesebacteria bacterium RIFOXYB1_FULL_38_16</name>
    <dbReference type="NCBI Taxonomy" id="1802538"/>
    <lineage>
        <taxon>Bacteria</taxon>
        <taxon>Candidatus Woeseibacteriota</taxon>
    </lineage>
</organism>
<dbReference type="InterPro" id="IPR008991">
    <property type="entry name" value="Translation_prot_SH3-like_sf"/>
</dbReference>
<accession>A0A1F8CW71</accession>
<name>A0A1F8CW71_9BACT</name>
<dbReference type="EMBL" id="MGHY01000005">
    <property type="protein sequence ID" value="OGM80049.1"/>
    <property type="molecule type" value="Genomic_DNA"/>
</dbReference>
<dbReference type="GO" id="GO:0019843">
    <property type="term" value="F:rRNA binding"/>
    <property type="evidence" value="ECO:0007669"/>
    <property type="project" value="UniProtKB-UniRule"/>
</dbReference>
<comment type="similarity">
    <text evidence="1 5 6">Belongs to the universal ribosomal protein uL24 family.</text>
</comment>
<dbReference type="InterPro" id="IPR005824">
    <property type="entry name" value="KOW"/>
</dbReference>
<evidence type="ECO:0000256" key="4">
    <source>
        <dbReference type="ARBA" id="ARBA00035206"/>
    </source>
</evidence>
<reference evidence="8 9" key="1">
    <citation type="journal article" date="2016" name="Nat. Commun.">
        <title>Thousands of microbial genomes shed light on interconnected biogeochemical processes in an aquifer system.</title>
        <authorList>
            <person name="Anantharaman K."/>
            <person name="Brown C.T."/>
            <person name="Hug L.A."/>
            <person name="Sharon I."/>
            <person name="Castelle C.J."/>
            <person name="Probst A.J."/>
            <person name="Thomas B.C."/>
            <person name="Singh A."/>
            <person name="Wilkins M.J."/>
            <person name="Karaoz U."/>
            <person name="Brodie E.L."/>
            <person name="Williams K.H."/>
            <person name="Hubbard S.S."/>
            <person name="Banfield J.F."/>
        </authorList>
    </citation>
    <scope>NUCLEOTIDE SEQUENCE [LARGE SCALE GENOMIC DNA]</scope>
</reference>
<keyword evidence="5" id="KW-0694">RNA-binding</keyword>
<comment type="subunit">
    <text evidence="5">Part of the 50S ribosomal subunit.</text>
</comment>
<dbReference type="Proteomes" id="UP000178999">
    <property type="component" value="Unassembled WGS sequence"/>
</dbReference>
<keyword evidence="3 5" id="KW-0687">Ribonucleoprotein</keyword>
<evidence type="ECO:0000256" key="6">
    <source>
        <dbReference type="RuleBase" id="RU003477"/>
    </source>
</evidence>
<evidence type="ECO:0000256" key="1">
    <source>
        <dbReference type="ARBA" id="ARBA00010618"/>
    </source>
</evidence>
<dbReference type="Pfam" id="PF17136">
    <property type="entry name" value="ribosomal_L24"/>
    <property type="match status" value="1"/>
</dbReference>
<dbReference type="InterPro" id="IPR003256">
    <property type="entry name" value="Ribosomal_uL24"/>
</dbReference>
<protein>
    <recommendedName>
        <fullName evidence="4 5">Large ribosomal subunit protein uL24</fullName>
    </recommendedName>
</protein>
<dbReference type="HAMAP" id="MF_01326_B">
    <property type="entry name" value="Ribosomal_uL24_B"/>
    <property type="match status" value="1"/>
</dbReference>
<dbReference type="GO" id="GO:0005840">
    <property type="term" value="C:ribosome"/>
    <property type="evidence" value="ECO:0007669"/>
    <property type="project" value="UniProtKB-KW"/>
</dbReference>
<dbReference type="GO" id="GO:1990904">
    <property type="term" value="C:ribonucleoprotein complex"/>
    <property type="evidence" value="ECO:0007669"/>
    <property type="project" value="UniProtKB-KW"/>
</dbReference>
<dbReference type="NCBIfam" id="TIGR01079">
    <property type="entry name" value="rplX_bact"/>
    <property type="match status" value="1"/>
</dbReference>
<evidence type="ECO:0000313" key="9">
    <source>
        <dbReference type="Proteomes" id="UP000178999"/>
    </source>
</evidence>
<comment type="function">
    <text evidence="5">One of the proteins that surrounds the polypeptide exit tunnel on the outside of the subunit.</text>
</comment>
<dbReference type="InterPro" id="IPR014722">
    <property type="entry name" value="Rib_uL2_dom2"/>
</dbReference>
<evidence type="ECO:0000256" key="2">
    <source>
        <dbReference type="ARBA" id="ARBA00022980"/>
    </source>
</evidence>
<dbReference type="GO" id="GO:0003735">
    <property type="term" value="F:structural constituent of ribosome"/>
    <property type="evidence" value="ECO:0007669"/>
    <property type="project" value="InterPro"/>
</dbReference>
<comment type="caution">
    <text evidence="8">The sequence shown here is derived from an EMBL/GenBank/DDBJ whole genome shotgun (WGS) entry which is preliminary data.</text>
</comment>